<evidence type="ECO:0000256" key="7">
    <source>
        <dbReference type="ARBA" id="ARBA00023239"/>
    </source>
</evidence>
<dbReference type="SUPFAM" id="SSF54211">
    <property type="entry name" value="Ribosomal protein S5 domain 2-like"/>
    <property type="match status" value="1"/>
</dbReference>
<dbReference type="InterPro" id="IPR020568">
    <property type="entry name" value="Ribosomal_Su5_D2-typ_SF"/>
</dbReference>
<keyword evidence="7" id="KW-0456">Lyase</keyword>
<dbReference type="Gene3D" id="3.30.230.10">
    <property type="match status" value="1"/>
</dbReference>
<keyword evidence="6" id="KW-0443">Lipid metabolism</keyword>
<dbReference type="Proteomes" id="UP000184327">
    <property type="component" value="Unassembled WGS sequence"/>
</dbReference>
<dbReference type="PIRSF" id="PIRSF015950">
    <property type="entry name" value="Mev_P_decrbx"/>
    <property type="match status" value="1"/>
</dbReference>
<dbReference type="GO" id="GO:0005829">
    <property type="term" value="C:cytosol"/>
    <property type="evidence" value="ECO:0007669"/>
    <property type="project" value="InterPro"/>
</dbReference>
<evidence type="ECO:0000313" key="10">
    <source>
        <dbReference type="EMBL" id="SHF08909.1"/>
    </source>
</evidence>
<keyword evidence="3" id="KW-0444">Lipid biosynthesis</keyword>
<feature type="domain" description="Mvd1 C-terminal" evidence="8">
    <location>
        <begin position="179"/>
        <end position="308"/>
    </location>
</feature>
<evidence type="ECO:0000313" key="11">
    <source>
        <dbReference type="Proteomes" id="UP000184327"/>
    </source>
</evidence>
<proteinExistence type="inferred from homology"/>
<dbReference type="GO" id="GO:0019287">
    <property type="term" value="P:isopentenyl diphosphate biosynthetic process, mevalonate pathway"/>
    <property type="evidence" value="ECO:0007669"/>
    <property type="project" value="InterPro"/>
</dbReference>
<dbReference type="InterPro" id="IPR041431">
    <property type="entry name" value="Mvd1_C"/>
</dbReference>
<dbReference type="InterPro" id="IPR029765">
    <property type="entry name" value="Mev_diP_decarb"/>
</dbReference>
<dbReference type="Pfam" id="PF18376">
    <property type="entry name" value="MDD_C"/>
    <property type="match status" value="1"/>
</dbReference>
<evidence type="ECO:0000256" key="1">
    <source>
        <dbReference type="ARBA" id="ARBA00008831"/>
    </source>
</evidence>
<dbReference type="InterPro" id="IPR053859">
    <property type="entry name" value="MVD-like_N"/>
</dbReference>
<keyword evidence="11" id="KW-1185">Reference proteome</keyword>
<dbReference type="Pfam" id="PF22700">
    <property type="entry name" value="MVD-like_N"/>
    <property type="match status" value="1"/>
</dbReference>
<keyword evidence="4" id="KW-0547">Nucleotide-binding</keyword>
<dbReference type="EMBL" id="FQUZ01000012">
    <property type="protein sequence ID" value="SHF08909.1"/>
    <property type="molecule type" value="Genomic_DNA"/>
</dbReference>
<reference evidence="10 11" key="1">
    <citation type="submission" date="2016-11" db="EMBL/GenBank/DDBJ databases">
        <authorList>
            <person name="Jaros S."/>
            <person name="Januszkiewicz K."/>
            <person name="Wedrychowicz H."/>
        </authorList>
    </citation>
    <scope>NUCLEOTIDE SEQUENCE [LARGE SCALE GENOMIC DNA]</scope>
    <source>
        <strain evidence="10 11">DSM 16112</strain>
    </source>
</reference>
<dbReference type="Gene3D" id="3.30.70.890">
    <property type="entry name" value="GHMP kinase, C-terminal domain"/>
    <property type="match status" value="1"/>
</dbReference>
<dbReference type="FunFam" id="3.30.230.10:FF:000072">
    <property type="entry name" value="Diphosphomevalonate decarboxylase"/>
    <property type="match status" value="1"/>
</dbReference>
<dbReference type="RefSeq" id="WP_200796704.1">
    <property type="nucleotide sequence ID" value="NZ_FQUZ01000012.1"/>
</dbReference>
<dbReference type="GO" id="GO:0005524">
    <property type="term" value="F:ATP binding"/>
    <property type="evidence" value="ECO:0007669"/>
    <property type="project" value="UniProtKB-KW"/>
</dbReference>
<evidence type="ECO:0000259" key="8">
    <source>
        <dbReference type="Pfam" id="PF18376"/>
    </source>
</evidence>
<comment type="similarity">
    <text evidence="1">Belongs to the diphosphomevalonate decarboxylase family.</text>
</comment>
<dbReference type="GO" id="GO:0004163">
    <property type="term" value="F:diphosphomevalonate decarboxylase activity"/>
    <property type="evidence" value="ECO:0007669"/>
    <property type="project" value="UniProtKB-EC"/>
</dbReference>
<dbReference type="InterPro" id="IPR036554">
    <property type="entry name" value="GHMP_kinase_C_sf"/>
</dbReference>
<accession>A0A1M4YSW2</accession>
<dbReference type="InterPro" id="IPR005935">
    <property type="entry name" value="Mev_decarb"/>
</dbReference>
<dbReference type="AlphaFoldDB" id="A0A1M4YSW2"/>
<dbReference type="PANTHER" id="PTHR10977:SF3">
    <property type="entry name" value="DIPHOSPHOMEVALONATE DECARBOXYLASE"/>
    <property type="match status" value="1"/>
</dbReference>
<evidence type="ECO:0000256" key="3">
    <source>
        <dbReference type="ARBA" id="ARBA00022516"/>
    </source>
</evidence>
<feature type="domain" description="Diphosphomevalonate decarboxylase-like N-terminal" evidence="9">
    <location>
        <begin position="11"/>
        <end position="166"/>
    </location>
</feature>
<protein>
    <recommendedName>
        <fullName evidence="2">diphosphomevalonate decarboxylase</fullName>
        <ecNumber evidence="2">4.1.1.33</ecNumber>
    </recommendedName>
</protein>
<dbReference type="NCBIfam" id="TIGR01240">
    <property type="entry name" value="mevDPdecarb"/>
    <property type="match status" value="1"/>
</dbReference>
<evidence type="ECO:0000256" key="6">
    <source>
        <dbReference type="ARBA" id="ARBA00023098"/>
    </source>
</evidence>
<dbReference type="SUPFAM" id="SSF55060">
    <property type="entry name" value="GHMP Kinase, C-terminal domain"/>
    <property type="match status" value="1"/>
</dbReference>
<organism evidence="10 11">
    <name type="scientific">Lampropedia hyalina DSM 16112</name>
    <dbReference type="NCBI Taxonomy" id="1122156"/>
    <lineage>
        <taxon>Bacteria</taxon>
        <taxon>Pseudomonadati</taxon>
        <taxon>Pseudomonadota</taxon>
        <taxon>Betaproteobacteria</taxon>
        <taxon>Burkholderiales</taxon>
        <taxon>Comamonadaceae</taxon>
        <taxon>Lampropedia</taxon>
    </lineage>
</organism>
<keyword evidence="5" id="KW-0067">ATP-binding</keyword>
<dbReference type="PANTHER" id="PTHR10977">
    <property type="entry name" value="DIPHOSPHOMEVALONATE DECARBOXYLASE"/>
    <property type="match status" value="1"/>
</dbReference>
<sequence>MTLLPCATAIAYPNIALIKYWGKRDEALILPMTGSLSLTLDVHATTTTVSPDARLSADAVEFNGTLIDDAAARKVAVFLDLVRQRVGSRVFARVRTRNDGPTAAGLASSASGFAALAAAAAHAYALELTPRELSRLARRGSGSASRSVFGGFAIWHAGQDDASSFAEPVQAASLDVAMVMAVIQAGQKAISSRVAMRRTVETSPFYPGWLHQNPLDLEAMQQALAAGDFTRMGELTEANALRMHATMLGAMPPVRYLAPDSLRILDEVAALRQRGVPAYATMDAGPNVKVLCQRHDALAVADALRALLGDVGRVVVAHAGPGVRVCEAEGS</sequence>
<dbReference type="EC" id="4.1.1.33" evidence="2"/>
<dbReference type="STRING" id="1122156.SAMN02745117_01319"/>
<name>A0A1M4YSW2_9BURK</name>
<evidence type="ECO:0000259" key="9">
    <source>
        <dbReference type="Pfam" id="PF22700"/>
    </source>
</evidence>
<gene>
    <name evidence="10" type="ORF">SAMN02745117_01319</name>
</gene>
<evidence type="ECO:0000256" key="4">
    <source>
        <dbReference type="ARBA" id="ARBA00022741"/>
    </source>
</evidence>
<evidence type="ECO:0000256" key="5">
    <source>
        <dbReference type="ARBA" id="ARBA00022840"/>
    </source>
</evidence>
<dbReference type="InterPro" id="IPR014721">
    <property type="entry name" value="Ribsml_uS5_D2-typ_fold_subgr"/>
</dbReference>
<evidence type="ECO:0000256" key="2">
    <source>
        <dbReference type="ARBA" id="ARBA00012296"/>
    </source>
</evidence>